<proteinExistence type="predicted"/>
<dbReference type="OrthoDB" id="5640536at2759"/>
<evidence type="ECO:0000313" key="2">
    <source>
        <dbReference type="Proteomes" id="UP000187283"/>
    </source>
</evidence>
<dbReference type="AlphaFoldDB" id="A0A1R1XA61"/>
<reference evidence="1 2" key="1">
    <citation type="submission" date="2017-01" db="EMBL/GenBank/DDBJ databases">
        <authorList>
            <person name="Mah S.A."/>
            <person name="Swanson W.J."/>
            <person name="Moy G.W."/>
            <person name="Vacquier V.D."/>
        </authorList>
    </citation>
    <scope>NUCLEOTIDE SEQUENCE [LARGE SCALE GENOMIC DNA]</scope>
    <source>
        <strain evidence="1 2">GSMNP</strain>
    </source>
</reference>
<keyword evidence="2" id="KW-1185">Reference proteome</keyword>
<organism evidence="1 2">
    <name type="scientific">Smittium culicis</name>
    <dbReference type="NCBI Taxonomy" id="133412"/>
    <lineage>
        <taxon>Eukaryota</taxon>
        <taxon>Fungi</taxon>
        <taxon>Fungi incertae sedis</taxon>
        <taxon>Zoopagomycota</taxon>
        <taxon>Kickxellomycotina</taxon>
        <taxon>Harpellomycetes</taxon>
        <taxon>Harpellales</taxon>
        <taxon>Legeriomycetaceae</taxon>
        <taxon>Smittium</taxon>
    </lineage>
</organism>
<name>A0A1R1XA61_9FUNG</name>
<gene>
    <name evidence="1" type="ORF">AYI70_g9672</name>
</gene>
<protein>
    <submittedName>
        <fullName evidence="1">Uncharacterized protein</fullName>
    </submittedName>
</protein>
<evidence type="ECO:0000313" key="1">
    <source>
        <dbReference type="EMBL" id="OMJ11516.1"/>
    </source>
</evidence>
<accession>A0A1R1XA61</accession>
<sequence>MSSSNSGKKINSKFEKLKNQFLNNDKKFKIASTFSKEIATSKQINTLTPTKRLNSILEPGKNLSILSGIPDPFFDTKKPKTSLFDKPSFNKKISGSFHDYLNNHLKNNEAVSSINKSVFSHPIPELNISAKDTNSENQFAQFAHSSSTLSNTKSILSNRLDDSDHNSIALNCPQIETTTSNINTIVTFPKTTNGEFSDNSINNKIISSDILLPNTSNKIINQLPCAPENNPNSEILEFNNIKIGTPVNTDFSEAHSDYVSFSQDELFGVFSSNSQFQESDNHDFLTTHQVSSPSPSLNSDAAYNDLNSDCENYFLQVITKFS</sequence>
<dbReference type="EMBL" id="LSSN01004437">
    <property type="protein sequence ID" value="OMJ11516.1"/>
    <property type="molecule type" value="Genomic_DNA"/>
</dbReference>
<dbReference type="Proteomes" id="UP000187283">
    <property type="component" value="Unassembled WGS sequence"/>
</dbReference>
<comment type="caution">
    <text evidence="1">The sequence shown here is derived from an EMBL/GenBank/DDBJ whole genome shotgun (WGS) entry which is preliminary data.</text>
</comment>